<dbReference type="STRING" id="97972.A0A2V1DL87"/>
<dbReference type="PANTHER" id="PTHR33048:SF168">
    <property type="match status" value="1"/>
</dbReference>
<organism evidence="8 9">
    <name type="scientific">Periconia macrospinosa</name>
    <dbReference type="NCBI Taxonomy" id="97972"/>
    <lineage>
        <taxon>Eukaryota</taxon>
        <taxon>Fungi</taxon>
        <taxon>Dikarya</taxon>
        <taxon>Ascomycota</taxon>
        <taxon>Pezizomycotina</taxon>
        <taxon>Dothideomycetes</taxon>
        <taxon>Pleosporomycetidae</taxon>
        <taxon>Pleosporales</taxon>
        <taxon>Massarineae</taxon>
        <taxon>Periconiaceae</taxon>
        <taxon>Periconia</taxon>
    </lineage>
</organism>
<dbReference type="OrthoDB" id="5378633at2759"/>
<comment type="similarity">
    <text evidence="5">Belongs to the SAT4 family.</text>
</comment>
<sequence>MAAPISKAGIGVIAIAVFFLMAGTLSVVARPVAKRRAKRRLKDDDYWMFVTLAAYYAWVGLLIYLIAGAMTSPELAQKSHHEVMWTLRVLYLFAITSVKLSILAFYRSIFDCLRWFQNSTLLMTALCILWFISGIVISAIIYFLPACKMFMWNTPGQNPTCMRSSVFLTVHRFLNPAVDVAILVLPMIVVPRLHIPLRQKLQAAGVFLMGGLIVFVSVAGIVYTESIWNPKRDFPIEYGMLWSAPELGMAIICGNLPTYRPLLPKRNSIQNIITSWRSTWSRKSTTPSNKENVTPISQVAQAESEIQLTSDRTDVHAVNNV</sequence>
<evidence type="ECO:0000256" key="2">
    <source>
        <dbReference type="ARBA" id="ARBA00022692"/>
    </source>
</evidence>
<comment type="subcellular location">
    <subcellularLocation>
        <location evidence="1">Membrane</location>
        <topology evidence="1">Multi-pass membrane protein</topology>
    </subcellularLocation>
</comment>
<keyword evidence="9" id="KW-1185">Reference proteome</keyword>
<evidence type="ECO:0000313" key="8">
    <source>
        <dbReference type="EMBL" id="PVH98870.1"/>
    </source>
</evidence>
<reference evidence="8 9" key="1">
    <citation type="journal article" date="2018" name="Sci. Rep.">
        <title>Comparative genomics provides insights into the lifestyle and reveals functional heterogeneity of dark septate endophytic fungi.</title>
        <authorList>
            <person name="Knapp D.G."/>
            <person name="Nemeth J.B."/>
            <person name="Barry K."/>
            <person name="Hainaut M."/>
            <person name="Henrissat B."/>
            <person name="Johnson J."/>
            <person name="Kuo A."/>
            <person name="Lim J.H.P."/>
            <person name="Lipzen A."/>
            <person name="Nolan M."/>
            <person name="Ohm R.A."/>
            <person name="Tamas L."/>
            <person name="Grigoriev I.V."/>
            <person name="Spatafora J.W."/>
            <person name="Nagy L.G."/>
            <person name="Kovacs G.M."/>
        </authorList>
    </citation>
    <scope>NUCLEOTIDE SEQUENCE [LARGE SCALE GENOMIC DNA]</scope>
    <source>
        <strain evidence="8 9">DSE2036</strain>
    </source>
</reference>
<evidence type="ECO:0000256" key="6">
    <source>
        <dbReference type="SAM" id="Phobius"/>
    </source>
</evidence>
<feature type="transmembrane region" description="Helical" evidence="6">
    <location>
        <begin position="12"/>
        <end position="33"/>
    </location>
</feature>
<dbReference type="Proteomes" id="UP000244855">
    <property type="component" value="Unassembled WGS sequence"/>
</dbReference>
<keyword evidence="3 6" id="KW-1133">Transmembrane helix</keyword>
<dbReference type="PANTHER" id="PTHR33048">
    <property type="entry name" value="PTH11-LIKE INTEGRAL MEMBRANE PROTEIN (AFU_ORTHOLOGUE AFUA_5G11245)"/>
    <property type="match status" value="1"/>
</dbReference>
<accession>A0A2V1DL87</accession>
<proteinExistence type="inferred from homology"/>
<protein>
    <recommendedName>
        <fullName evidence="7">Rhodopsin domain-containing protein</fullName>
    </recommendedName>
</protein>
<evidence type="ECO:0000256" key="3">
    <source>
        <dbReference type="ARBA" id="ARBA00022989"/>
    </source>
</evidence>
<gene>
    <name evidence="8" type="ORF">DM02DRAFT_26656</name>
</gene>
<dbReference type="Pfam" id="PF20684">
    <property type="entry name" value="Fung_rhodopsin"/>
    <property type="match status" value="1"/>
</dbReference>
<evidence type="ECO:0000256" key="1">
    <source>
        <dbReference type="ARBA" id="ARBA00004141"/>
    </source>
</evidence>
<dbReference type="EMBL" id="KZ805404">
    <property type="protein sequence ID" value="PVH98870.1"/>
    <property type="molecule type" value="Genomic_DNA"/>
</dbReference>
<keyword evidence="4 6" id="KW-0472">Membrane</keyword>
<feature type="transmembrane region" description="Helical" evidence="6">
    <location>
        <begin position="45"/>
        <end position="69"/>
    </location>
</feature>
<evidence type="ECO:0000259" key="7">
    <source>
        <dbReference type="Pfam" id="PF20684"/>
    </source>
</evidence>
<dbReference type="AlphaFoldDB" id="A0A2V1DL87"/>
<evidence type="ECO:0000256" key="5">
    <source>
        <dbReference type="ARBA" id="ARBA00038359"/>
    </source>
</evidence>
<dbReference type="GO" id="GO:0016020">
    <property type="term" value="C:membrane"/>
    <property type="evidence" value="ECO:0007669"/>
    <property type="project" value="UniProtKB-SubCell"/>
</dbReference>
<feature type="transmembrane region" description="Helical" evidence="6">
    <location>
        <begin position="89"/>
        <end position="109"/>
    </location>
</feature>
<feature type="transmembrane region" description="Helical" evidence="6">
    <location>
        <begin position="121"/>
        <end position="144"/>
    </location>
</feature>
<evidence type="ECO:0000313" key="9">
    <source>
        <dbReference type="Proteomes" id="UP000244855"/>
    </source>
</evidence>
<dbReference type="InterPro" id="IPR049326">
    <property type="entry name" value="Rhodopsin_dom_fungi"/>
</dbReference>
<dbReference type="InterPro" id="IPR052337">
    <property type="entry name" value="SAT4-like"/>
</dbReference>
<feature type="domain" description="Rhodopsin" evidence="7">
    <location>
        <begin position="30"/>
        <end position="263"/>
    </location>
</feature>
<feature type="transmembrane region" description="Helical" evidence="6">
    <location>
        <begin position="203"/>
        <end position="224"/>
    </location>
</feature>
<name>A0A2V1DL87_9PLEO</name>
<evidence type="ECO:0000256" key="4">
    <source>
        <dbReference type="ARBA" id="ARBA00023136"/>
    </source>
</evidence>
<keyword evidence="2 6" id="KW-0812">Transmembrane</keyword>